<evidence type="ECO:0000313" key="1">
    <source>
        <dbReference type="EMBL" id="DAE07996.1"/>
    </source>
</evidence>
<protein>
    <submittedName>
        <fullName evidence="1">Tail assembly chaperone protein</fullName>
    </submittedName>
</protein>
<organism evidence="1">
    <name type="scientific">Siphoviridae sp. ctbLB3</name>
    <dbReference type="NCBI Taxonomy" id="2825565"/>
    <lineage>
        <taxon>Viruses</taxon>
        <taxon>Duplodnaviria</taxon>
        <taxon>Heunggongvirae</taxon>
        <taxon>Uroviricota</taxon>
        <taxon>Caudoviricetes</taxon>
    </lineage>
</organism>
<dbReference type="EMBL" id="BK015460">
    <property type="protein sequence ID" value="DAE07996.1"/>
    <property type="molecule type" value="Genomic_DNA"/>
</dbReference>
<name>A0A8S5PP68_9CAUD</name>
<sequence>MNKNLLQTLSQLAEQGEQLVPIAGYDGMHVKIHTVGSLNAVSERAQKLRNKYPNDPYLSERLAALDFYDEKGQWLFDSDNTEQMAMLQKLPFGIRQEWQQAVEAALSSQAPKNRLAIGKLS</sequence>
<reference evidence="1" key="1">
    <citation type="journal article" date="2021" name="Proc. Natl. Acad. Sci. U.S.A.">
        <title>A Catalog of Tens of Thousands of Viruses from Human Metagenomes Reveals Hidden Associations with Chronic Diseases.</title>
        <authorList>
            <person name="Tisza M.J."/>
            <person name="Buck C.B."/>
        </authorList>
    </citation>
    <scope>NUCLEOTIDE SEQUENCE</scope>
    <source>
        <strain evidence="1">CtbLB3</strain>
    </source>
</reference>
<proteinExistence type="predicted"/>
<accession>A0A8S5PP68</accession>